<evidence type="ECO:0000259" key="4">
    <source>
        <dbReference type="PROSITE" id="PS50043"/>
    </source>
</evidence>
<keyword evidence="3" id="KW-0804">Transcription</keyword>
<keyword evidence="6" id="KW-1185">Reference proteome</keyword>
<dbReference type="PROSITE" id="PS50043">
    <property type="entry name" value="HTH_LUXR_2"/>
    <property type="match status" value="1"/>
</dbReference>
<dbReference type="InterPro" id="IPR000792">
    <property type="entry name" value="Tscrpt_reg_LuxR_C"/>
</dbReference>
<reference evidence="6" key="1">
    <citation type="journal article" date="2019" name="Int. J. Syst. Evol. Microbiol.">
        <title>The Global Catalogue of Microorganisms (GCM) 10K type strain sequencing project: providing services to taxonomists for standard genome sequencing and annotation.</title>
        <authorList>
            <consortium name="The Broad Institute Genomics Platform"/>
            <consortium name="The Broad Institute Genome Sequencing Center for Infectious Disease"/>
            <person name="Wu L."/>
            <person name="Ma J."/>
        </authorList>
    </citation>
    <scope>NUCLEOTIDE SEQUENCE [LARGE SCALE GENOMIC DNA]</scope>
    <source>
        <strain evidence="6">CCUG 55131</strain>
    </source>
</reference>
<dbReference type="PANTHER" id="PTHR44688:SF16">
    <property type="entry name" value="DNA-BINDING TRANSCRIPTIONAL ACTIVATOR DEVR_DOSR"/>
    <property type="match status" value="1"/>
</dbReference>
<dbReference type="SMART" id="SM00421">
    <property type="entry name" value="HTH_LUXR"/>
    <property type="match status" value="1"/>
</dbReference>
<dbReference type="Gene3D" id="1.10.10.10">
    <property type="entry name" value="Winged helix-like DNA-binding domain superfamily/Winged helix DNA-binding domain"/>
    <property type="match status" value="1"/>
</dbReference>
<organism evidence="5 6">
    <name type="scientific">Rhodobacter lacus</name>
    <dbReference type="NCBI Taxonomy" id="1641972"/>
    <lineage>
        <taxon>Bacteria</taxon>
        <taxon>Pseudomonadati</taxon>
        <taxon>Pseudomonadota</taxon>
        <taxon>Alphaproteobacteria</taxon>
        <taxon>Rhodobacterales</taxon>
        <taxon>Rhodobacter group</taxon>
        <taxon>Rhodobacter</taxon>
    </lineage>
</organism>
<dbReference type="PANTHER" id="PTHR44688">
    <property type="entry name" value="DNA-BINDING TRANSCRIPTIONAL ACTIVATOR DEVR_DOSR"/>
    <property type="match status" value="1"/>
</dbReference>
<name>A0ABW5A902_9RHOB</name>
<dbReference type="RefSeq" id="WP_377389078.1">
    <property type="nucleotide sequence ID" value="NZ_JBHUIX010000009.1"/>
</dbReference>
<proteinExistence type="predicted"/>
<dbReference type="SUPFAM" id="SSF46894">
    <property type="entry name" value="C-terminal effector domain of the bipartite response regulators"/>
    <property type="match status" value="1"/>
</dbReference>
<evidence type="ECO:0000256" key="2">
    <source>
        <dbReference type="ARBA" id="ARBA00023125"/>
    </source>
</evidence>
<accession>A0ABW5A902</accession>
<sequence length="268" mass="29349">MPDWNARLAEAIAALGTEAFPVRLDAAAQALFGYRICMVFAYEGNATPQSLYHNLPEETAQVVIWDYCLGPYLLDPFYAQTEAGRRSGMVGLRQMAPDKFFQSEYYAKHYSRTGIRDEIGIFCGLDARRVAVLSFARDRGQPVFGARERARLEAVGPVIEALMRAHWGAIWAPAPGPAPLTLPPLQVLIDRIADGVLTPREAEVIAMVLRGYSSSAISARLEISEETVKVHRKNAYRRLSISSQAQLFSLFLAALDPGAAPGSAPPAL</sequence>
<dbReference type="PRINTS" id="PR00038">
    <property type="entry name" value="HTHLUXR"/>
</dbReference>
<feature type="domain" description="HTH luxR-type" evidence="4">
    <location>
        <begin position="190"/>
        <end position="255"/>
    </location>
</feature>
<evidence type="ECO:0000313" key="6">
    <source>
        <dbReference type="Proteomes" id="UP001597413"/>
    </source>
</evidence>
<evidence type="ECO:0000256" key="1">
    <source>
        <dbReference type="ARBA" id="ARBA00023015"/>
    </source>
</evidence>
<dbReference type="CDD" id="cd06170">
    <property type="entry name" value="LuxR_C_like"/>
    <property type="match status" value="1"/>
</dbReference>
<dbReference type="Proteomes" id="UP001597413">
    <property type="component" value="Unassembled WGS sequence"/>
</dbReference>
<protein>
    <submittedName>
        <fullName evidence="5">LuxR C-terminal-related transcriptional regulator</fullName>
    </submittedName>
</protein>
<keyword evidence="2" id="KW-0238">DNA-binding</keyword>
<dbReference type="Pfam" id="PF00196">
    <property type="entry name" value="GerE"/>
    <property type="match status" value="1"/>
</dbReference>
<dbReference type="PROSITE" id="PS00622">
    <property type="entry name" value="HTH_LUXR_1"/>
    <property type="match status" value="1"/>
</dbReference>
<keyword evidence="1" id="KW-0805">Transcription regulation</keyword>
<evidence type="ECO:0000313" key="5">
    <source>
        <dbReference type="EMBL" id="MFD2174039.1"/>
    </source>
</evidence>
<dbReference type="InterPro" id="IPR016032">
    <property type="entry name" value="Sig_transdc_resp-reg_C-effctor"/>
</dbReference>
<dbReference type="EMBL" id="JBHUIX010000009">
    <property type="protein sequence ID" value="MFD2174039.1"/>
    <property type="molecule type" value="Genomic_DNA"/>
</dbReference>
<dbReference type="InterPro" id="IPR036388">
    <property type="entry name" value="WH-like_DNA-bd_sf"/>
</dbReference>
<gene>
    <name evidence="5" type="ORF">ACFSM0_08055</name>
</gene>
<evidence type="ECO:0000256" key="3">
    <source>
        <dbReference type="ARBA" id="ARBA00023163"/>
    </source>
</evidence>
<comment type="caution">
    <text evidence="5">The sequence shown here is derived from an EMBL/GenBank/DDBJ whole genome shotgun (WGS) entry which is preliminary data.</text>
</comment>